<reference evidence="3 4" key="1">
    <citation type="submission" date="2020-08" db="EMBL/GenBank/DDBJ databases">
        <title>Sequencing the genomes of 1000 actinobacteria strains.</title>
        <authorList>
            <person name="Klenk H.-P."/>
        </authorList>
    </citation>
    <scope>NUCLEOTIDE SEQUENCE [LARGE SCALE GENOMIC DNA]</scope>
    <source>
        <strain evidence="3 4">DSM 40084</strain>
    </source>
</reference>
<protein>
    <recommendedName>
        <fullName evidence="2">HTH luxR-type domain-containing protein</fullName>
    </recommendedName>
</protein>
<dbReference type="SMART" id="SM00421">
    <property type="entry name" value="HTH_LUXR"/>
    <property type="match status" value="1"/>
</dbReference>
<comment type="caution">
    <text evidence="3">The sequence shown here is derived from an EMBL/GenBank/DDBJ whole genome shotgun (WGS) entry which is preliminary data.</text>
</comment>
<organism evidence="3 4">
    <name type="scientific">Streptomyces caelestis</name>
    <dbReference type="NCBI Taxonomy" id="36816"/>
    <lineage>
        <taxon>Bacteria</taxon>
        <taxon>Bacillati</taxon>
        <taxon>Actinomycetota</taxon>
        <taxon>Actinomycetes</taxon>
        <taxon>Kitasatosporales</taxon>
        <taxon>Streptomycetaceae</taxon>
        <taxon>Streptomyces</taxon>
    </lineage>
</organism>
<dbReference type="Gene3D" id="1.10.10.10">
    <property type="entry name" value="Winged helix-like DNA-binding domain superfamily/Winged helix DNA-binding domain"/>
    <property type="match status" value="1"/>
</dbReference>
<name>A0A7W9LTC1_9ACTN</name>
<keyword evidence="4" id="KW-1185">Reference proteome</keyword>
<dbReference type="AlphaFoldDB" id="A0A7W9LTC1"/>
<dbReference type="PANTHER" id="PTHR34293">
    <property type="entry name" value="HTH-TYPE TRANSCRIPTIONAL REGULATOR TRMBL2"/>
    <property type="match status" value="1"/>
</dbReference>
<dbReference type="PANTHER" id="PTHR34293:SF1">
    <property type="entry name" value="HTH-TYPE TRANSCRIPTIONAL REGULATOR TRMBL2"/>
    <property type="match status" value="1"/>
</dbReference>
<gene>
    <name evidence="3" type="ORF">HDA41_003409</name>
</gene>
<dbReference type="InterPro" id="IPR036388">
    <property type="entry name" value="WH-like_DNA-bd_sf"/>
</dbReference>
<dbReference type="GO" id="GO:0003677">
    <property type="term" value="F:DNA binding"/>
    <property type="evidence" value="ECO:0007669"/>
    <property type="project" value="InterPro"/>
</dbReference>
<accession>A0A7W9LTC1</accession>
<evidence type="ECO:0000313" key="3">
    <source>
        <dbReference type="EMBL" id="MBB5795445.1"/>
    </source>
</evidence>
<evidence type="ECO:0000313" key="4">
    <source>
        <dbReference type="Proteomes" id="UP000590647"/>
    </source>
</evidence>
<dbReference type="SUPFAM" id="SSF46894">
    <property type="entry name" value="C-terminal effector domain of the bipartite response regulators"/>
    <property type="match status" value="1"/>
</dbReference>
<dbReference type="RefSeq" id="WP_184984819.1">
    <property type="nucleotide sequence ID" value="NZ_JACHNE010000001.1"/>
</dbReference>
<dbReference type="EMBL" id="JACHNE010000001">
    <property type="protein sequence ID" value="MBB5795445.1"/>
    <property type="molecule type" value="Genomic_DNA"/>
</dbReference>
<evidence type="ECO:0000259" key="2">
    <source>
        <dbReference type="SMART" id="SM00421"/>
    </source>
</evidence>
<evidence type="ECO:0000256" key="1">
    <source>
        <dbReference type="SAM" id="MobiDB-lite"/>
    </source>
</evidence>
<proteinExistence type="predicted"/>
<dbReference type="InterPro" id="IPR051797">
    <property type="entry name" value="TrmB-like"/>
</dbReference>
<dbReference type="InterPro" id="IPR016032">
    <property type="entry name" value="Sig_transdc_resp-reg_C-effctor"/>
</dbReference>
<dbReference type="GO" id="GO:0006355">
    <property type="term" value="P:regulation of DNA-templated transcription"/>
    <property type="evidence" value="ECO:0007669"/>
    <property type="project" value="InterPro"/>
</dbReference>
<feature type="region of interest" description="Disordered" evidence="1">
    <location>
        <begin position="59"/>
        <end position="94"/>
    </location>
</feature>
<feature type="domain" description="HTH luxR-type" evidence="2">
    <location>
        <begin position="291"/>
        <end position="348"/>
    </location>
</feature>
<dbReference type="InterPro" id="IPR000792">
    <property type="entry name" value="Tscrpt_reg_LuxR_C"/>
</dbReference>
<sequence>MGRIGGSDAISTPLLHDCASLLYRFISESPGCTAEAAAVALGMDRRDIDEAVRDLRELGLLSTEHTGSERPESEWPNSEQPEPERPDSDQPLVPHPVDFARVKVLNPLQRDLNRKQALVDELRGDLDELELHSPLSQQSRCTLEIVSELADVRRLITGFAEECCDEALASQPGGAREEEVLADSMDRTTRLLERGVTMRTLYQHTARFSPTTLAYVDLVTPLGAQVRTLASGFPRCIIFDRKVGILPLVDGSKGAVIVRDPQILAFVSDAFDRAWTTASALTSDDGRADRAAATSEIQHAIISLLTQGESDKRIAQVVGISLRNCQRHISHIMKSIGARNRLHAGYLLSKEPFNGH</sequence>
<dbReference type="Proteomes" id="UP000590647">
    <property type="component" value="Unassembled WGS sequence"/>
</dbReference>
<dbReference type="Pfam" id="PF00196">
    <property type="entry name" value="GerE"/>
    <property type="match status" value="1"/>
</dbReference>